<dbReference type="EMBL" id="BRXU01000003">
    <property type="protein sequence ID" value="GLC50326.1"/>
    <property type="molecule type" value="Genomic_DNA"/>
</dbReference>
<dbReference type="AlphaFoldDB" id="A0A9W6EZP4"/>
<dbReference type="OrthoDB" id="200029at2759"/>
<evidence type="ECO:0000313" key="2">
    <source>
        <dbReference type="Proteomes" id="UP001165080"/>
    </source>
</evidence>
<comment type="caution">
    <text evidence="1">The sequence shown here is derived from an EMBL/GenBank/DDBJ whole genome shotgun (WGS) entry which is preliminary data.</text>
</comment>
<sequence>MASLLLKPLPHCGSRLKYSHDRRRSTVRSALPHNANDVSSLSEVHLEDRAVSPSPSRLSSWALTACTISCGVAMSLAAPCLANPYLESKKTIVLGVTSEGTIRGCQGNINPNCVSTASTNELYAPAWRANTRTAMEAAQEMERTVLALYPDWSLAQSQSYDFGEYRAFLVPSLFGNDIVEFLIKNESVNDRNWEGDREGPFVTYRSLAGSVKYIWPIQQPLSDFGAQKTRLQELRGQLGWQVIGCELIECYDY</sequence>
<evidence type="ECO:0000313" key="1">
    <source>
        <dbReference type="EMBL" id="GLC50326.1"/>
    </source>
</evidence>
<reference evidence="1 2" key="1">
    <citation type="journal article" date="2023" name="Commun. Biol.">
        <title>Reorganization of the ancestral sex-determining regions during the evolution of trioecy in Pleodorina starrii.</title>
        <authorList>
            <person name="Takahashi K."/>
            <person name="Suzuki S."/>
            <person name="Kawai-Toyooka H."/>
            <person name="Yamamoto K."/>
            <person name="Hamaji T."/>
            <person name="Ootsuki R."/>
            <person name="Yamaguchi H."/>
            <person name="Kawachi M."/>
            <person name="Higashiyama T."/>
            <person name="Nozaki H."/>
        </authorList>
    </citation>
    <scope>NUCLEOTIDE SEQUENCE [LARGE SCALE GENOMIC DNA]</scope>
    <source>
        <strain evidence="1 2">NIES-4479</strain>
    </source>
</reference>
<accession>A0A9W6EZP4</accession>
<keyword evidence="2" id="KW-1185">Reference proteome</keyword>
<organism evidence="1 2">
    <name type="scientific">Pleodorina starrii</name>
    <dbReference type="NCBI Taxonomy" id="330485"/>
    <lineage>
        <taxon>Eukaryota</taxon>
        <taxon>Viridiplantae</taxon>
        <taxon>Chlorophyta</taxon>
        <taxon>core chlorophytes</taxon>
        <taxon>Chlorophyceae</taxon>
        <taxon>CS clade</taxon>
        <taxon>Chlamydomonadales</taxon>
        <taxon>Volvocaceae</taxon>
        <taxon>Pleodorina</taxon>
    </lineage>
</organism>
<proteinExistence type="predicted"/>
<protein>
    <submittedName>
        <fullName evidence="1">Uncharacterized protein</fullName>
    </submittedName>
</protein>
<dbReference type="Proteomes" id="UP001165080">
    <property type="component" value="Unassembled WGS sequence"/>
</dbReference>
<gene>
    <name evidence="1" type="primary">PLEST000194</name>
    <name evidence="1" type="ORF">PLESTB_000366800</name>
</gene>
<dbReference type="PANTHER" id="PTHR36783:SF2">
    <property type="entry name" value="THYLAKOID LUMENAL 17.9 KDA PROTEIN, CHLOROPLASTIC"/>
    <property type="match status" value="1"/>
</dbReference>
<dbReference type="PANTHER" id="PTHR36783">
    <property type="entry name" value="THYLAKOID LUMENAL 17.9 KDA PROTEIN, CHLOROPLASTIC"/>
    <property type="match status" value="1"/>
</dbReference>
<name>A0A9W6EZP4_9CHLO</name>
<dbReference type="InterPro" id="IPR037734">
    <property type="entry name" value="Thylakoid_lumenal_17.9"/>
</dbReference>